<feature type="domain" description="HD" evidence="3">
    <location>
        <begin position="12"/>
        <end position="164"/>
    </location>
</feature>
<accession>A0A0W8FRZ9</accession>
<dbReference type="PANTHER" id="PTHR11845">
    <property type="entry name" value="5'-DEOXYNUCLEOTIDASE HDDC2"/>
    <property type="match status" value="1"/>
</dbReference>
<dbReference type="EMBL" id="LNQE01000903">
    <property type="protein sequence ID" value="KUG23502.1"/>
    <property type="molecule type" value="Genomic_DNA"/>
</dbReference>
<dbReference type="Pfam" id="PF13023">
    <property type="entry name" value="HD_3"/>
    <property type="match status" value="1"/>
</dbReference>
<evidence type="ECO:0000313" key="4">
    <source>
        <dbReference type="EMBL" id="KUG23502.1"/>
    </source>
</evidence>
<dbReference type="InterPro" id="IPR039356">
    <property type="entry name" value="YfbR/HDDC2"/>
</dbReference>
<dbReference type="InterPro" id="IPR006674">
    <property type="entry name" value="HD_domain"/>
</dbReference>
<dbReference type="GO" id="GO:0005737">
    <property type="term" value="C:cytoplasm"/>
    <property type="evidence" value="ECO:0007669"/>
    <property type="project" value="TreeGrafter"/>
</dbReference>
<reference evidence="4" key="1">
    <citation type="journal article" date="2015" name="Proc. Natl. Acad. Sci. U.S.A.">
        <title>Networks of energetic and metabolic interactions define dynamics in microbial communities.</title>
        <authorList>
            <person name="Embree M."/>
            <person name="Liu J.K."/>
            <person name="Al-Bassam M.M."/>
            <person name="Zengler K."/>
        </authorList>
    </citation>
    <scope>NUCLEOTIDE SEQUENCE</scope>
</reference>
<name>A0A0W8FRZ9_9ZZZZ</name>
<dbReference type="GO" id="GO:0046872">
    <property type="term" value="F:metal ion binding"/>
    <property type="evidence" value="ECO:0007669"/>
    <property type="project" value="UniProtKB-KW"/>
</dbReference>
<dbReference type="Gene3D" id="1.10.3210.10">
    <property type="entry name" value="Hypothetical protein af1432"/>
    <property type="match status" value="1"/>
</dbReference>
<evidence type="ECO:0000256" key="1">
    <source>
        <dbReference type="ARBA" id="ARBA00022723"/>
    </source>
</evidence>
<dbReference type="GO" id="GO:0002953">
    <property type="term" value="F:5'-deoxynucleotidase activity"/>
    <property type="evidence" value="ECO:0007669"/>
    <property type="project" value="InterPro"/>
</dbReference>
<keyword evidence="1" id="KW-0479">Metal-binding</keyword>
<dbReference type="SUPFAM" id="SSF109604">
    <property type="entry name" value="HD-domain/PDEase-like"/>
    <property type="match status" value="1"/>
</dbReference>
<comment type="caution">
    <text evidence="4">The sequence shown here is derived from an EMBL/GenBank/DDBJ whole genome shotgun (WGS) entry which is preliminary data.</text>
</comment>
<organism evidence="4">
    <name type="scientific">hydrocarbon metagenome</name>
    <dbReference type="NCBI Taxonomy" id="938273"/>
    <lineage>
        <taxon>unclassified sequences</taxon>
        <taxon>metagenomes</taxon>
        <taxon>ecological metagenomes</taxon>
    </lineage>
</organism>
<gene>
    <name evidence="4" type="ORF">ASZ90_006706</name>
</gene>
<sequence length="191" mass="22074">MDSIANFLFEVGMLSRTPRSGYQFLGSGKESVAEHILRTVFVGYTLCKMDDTLDELRVLKMCIIHDLPEARTGDMNYVNKKYVDVDEDKAVKELTEGLFFGEDIRSVIEEFNAKETKESLTARDADQIALILQLKECGDLGNKYSEEWINFAVQRLSTENGKKLSERITKTDSSHWWFKEKNDWWINGNNR</sequence>
<evidence type="ECO:0000256" key="2">
    <source>
        <dbReference type="ARBA" id="ARBA00022801"/>
    </source>
</evidence>
<dbReference type="PANTHER" id="PTHR11845:SF13">
    <property type="entry name" value="5'-DEOXYNUCLEOTIDASE HDDC2"/>
    <property type="match status" value="1"/>
</dbReference>
<keyword evidence="2 4" id="KW-0378">Hydrolase</keyword>
<proteinExistence type="predicted"/>
<dbReference type="AlphaFoldDB" id="A0A0W8FRZ9"/>
<evidence type="ECO:0000259" key="3">
    <source>
        <dbReference type="Pfam" id="PF13023"/>
    </source>
</evidence>
<protein>
    <submittedName>
        <fullName evidence="4">Hydrolase (Had superfamily)</fullName>
    </submittedName>
</protein>